<reference evidence="2" key="1">
    <citation type="submission" date="2016-10" db="EMBL/GenBank/DDBJ databases">
        <authorList>
            <person name="Varghese N."/>
            <person name="Submissions S."/>
        </authorList>
    </citation>
    <scope>NUCLEOTIDE SEQUENCE [LARGE SCALE GENOMIC DNA]</scope>
    <source>
        <strain evidence="2">DSM 8344</strain>
    </source>
</reference>
<gene>
    <name evidence="1" type="ORF">SAMN05443529_103170</name>
</gene>
<dbReference type="Proteomes" id="UP000198656">
    <property type="component" value="Unassembled WGS sequence"/>
</dbReference>
<dbReference type="EMBL" id="FNCP01000003">
    <property type="protein sequence ID" value="SDG47933.1"/>
    <property type="molecule type" value="Genomic_DNA"/>
</dbReference>
<sequence length="171" mass="19127">MTKMRVPGVEQPLYTLEVVSSAPIQLVDGVLAVKGEMSMECPKEIRQCPNGWTDCKLCAYWDSQYKKCVYVPEEPESEPEPISELTENELTTDLGVNIPSVRGTWAEKFLSLSPDEALKQFYSKHPPDLVSKEPITCMDGPIVPGGSSRGRVPKKPKKKIPEYLKLFGQQI</sequence>
<evidence type="ECO:0000313" key="1">
    <source>
        <dbReference type="EMBL" id="SDG47933.1"/>
    </source>
</evidence>
<dbReference type="AlphaFoldDB" id="A0A1G7UKB8"/>
<accession>A0A1G7UKB8</accession>
<proteinExistence type="predicted"/>
<organism evidence="1 2">
    <name type="scientific">Desulfosporosinus hippei DSM 8344</name>
    <dbReference type="NCBI Taxonomy" id="1121419"/>
    <lineage>
        <taxon>Bacteria</taxon>
        <taxon>Bacillati</taxon>
        <taxon>Bacillota</taxon>
        <taxon>Clostridia</taxon>
        <taxon>Eubacteriales</taxon>
        <taxon>Desulfitobacteriaceae</taxon>
        <taxon>Desulfosporosinus</taxon>
    </lineage>
</organism>
<name>A0A1G7UKB8_9FIRM</name>
<evidence type="ECO:0000313" key="2">
    <source>
        <dbReference type="Proteomes" id="UP000198656"/>
    </source>
</evidence>
<dbReference type="STRING" id="1121419.SAMN05443529_103170"/>
<dbReference type="RefSeq" id="WP_092330335.1">
    <property type="nucleotide sequence ID" value="NZ_FNCP01000003.1"/>
</dbReference>
<keyword evidence="2" id="KW-1185">Reference proteome</keyword>
<protein>
    <submittedName>
        <fullName evidence="1">Uncharacterized protein</fullName>
    </submittedName>
</protein>